<name>A0A1E1IZP3_LEIGU</name>
<feature type="transmembrane region" description="Helical" evidence="1">
    <location>
        <begin position="45"/>
        <end position="66"/>
    </location>
</feature>
<protein>
    <recommendedName>
        <fullName evidence="3">Transmembrane protein</fullName>
    </recommendedName>
</protein>
<feature type="transmembrane region" description="Helical" evidence="1">
    <location>
        <begin position="73"/>
        <end position="99"/>
    </location>
</feature>
<evidence type="ECO:0008006" key="3">
    <source>
        <dbReference type="Google" id="ProtNLM"/>
    </source>
</evidence>
<keyword evidence="1" id="KW-0472">Membrane</keyword>
<proteinExistence type="predicted"/>
<organism evidence="2">
    <name type="scientific">Leishmania guyanensis</name>
    <dbReference type="NCBI Taxonomy" id="5670"/>
    <lineage>
        <taxon>Eukaryota</taxon>
        <taxon>Discoba</taxon>
        <taxon>Euglenozoa</taxon>
        <taxon>Kinetoplastea</taxon>
        <taxon>Metakinetoplastina</taxon>
        <taxon>Trypanosomatida</taxon>
        <taxon>Trypanosomatidae</taxon>
        <taxon>Leishmaniinae</taxon>
        <taxon>Leishmania</taxon>
        <taxon>Leishmania guyanensis species complex</taxon>
    </lineage>
</organism>
<sequence>MMSANETNTGRKVLIADLPMMWPSDMRRFEKEGGVWGQQFRQRRYQLTFALTLSAASTLLGSWYVVMRRRNTYFVLFSTFSGFSVLGFCIGMSLAPLWYENVANNKETSMMRRVWWAKECAKHWDYSQVNKDRWVASYPKAVHPDTKIQ</sequence>
<keyword evidence="1" id="KW-1133">Transmembrane helix</keyword>
<keyword evidence="1" id="KW-0812">Transmembrane</keyword>
<dbReference type="AlphaFoldDB" id="A0A1E1IZP3"/>
<reference evidence="2" key="1">
    <citation type="submission" date="2012-08" db="EMBL/GenBank/DDBJ databases">
        <title>Comparative genomics of metastatic and non-metastatic Leishmania guyanensis provides insights into polygenic factors involved in Leishmania RNA virus infection.</title>
        <authorList>
            <person name="Smith D."/>
            <person name="Hertz-Fowler C."/>
            <person name="Martin R."/>
            <person name="Dickens N."/>
            <person name="Fasel N."/>
            <person name="Falquet L."/>
            <person name="Beverley S."/>
            <person name="Zangger H."/>
            <person name="Calderon-Copete S."/>
            <person name="Mottram J."/>
            <person name="Xenarios I."/>
        </authorList>
    </citation>
    <scope>NUCLEOTIDE SEQUENCE</scope>
    <source>
        <strain evidence="2">MHOM/BR/75/M4147/SSU:IR2SAT-LUC</strain>
    </source>
</reference>
<evidence type="ECO:0000256" key="1">
    <source>
        <dbReference type="SAM" id="Phobius"/>
    </source>
</evidence>
<dbReference type="EMBL" id="CALQ01001156">
    <property type="protein sequence ID" value="CCM16790.1"/>
    <property type="molecule type" value="Genomic_DNA"/>
</dbReference>
<accession>A0A1E1IZP3</accession>
<evidence type="ECO:0000313" key="2">
    <source>
        <dbReference type="EMBL" id="CCM16790.1"/>
    </source>
</evidence>
<gene>
    <name evidence="2" type="primary">LgM4147LRVhigh.27.01460.00190</name>
    <name evidence="2" type="ORF">BN36_2742910</name>
</gene>